<dbReference type="InterPro" id="IPR018635">
    <property type="entry name" value="UPF0319"/>
</dbReference>
<organism evidence="5 6">
    <name type="scientific">Shewanella surugensis</name>
    <dbReference type="NCBI Taxonomy" id="212020"/>
    <lineage>
        <taxon>Bacteria</taxon>
        <taxon>Pseudomonadati</taxon>
        <taxon>Pseudomonadota</taxon>
        <taxon>Gammaproteobacteria</taxon>
        <taxon>Alteromonadales</taxon>
        <taxon>Shewanellaceae</taxon>
        <taxon>Shewanella</taxon>
    </lineage>
</organism>
<dbReference type="PANTHER" id="PTHR38108:SF1">
    <property type="entry name" value="UPF0319 PROTEIN YCCT"/>
    <property type="match status" value="1"/>
</dbReference>
<feature type="compositionally biased region" description="Low complexity" evidence="3">
    <location>
        <begin position="183"/>
        <end position="193"/>
    </location>
</feature>
<protein>
    <submittedName>
        <fullName evidence="5">DUF2057 domain-containing protein</fullName>
    </submittedName>
</protein>
<reference evidence="5 6" key="1">
    <citation type="submission" date="2022-01" db="EMBL/GenBank/DDBJ databases">
        <title>Whole genome-based taxonomy of the Shewanellaceae.</title>
        <authorList>
            <person name="Martin-Rodriguez A.J."/>
        </authorList>
    </citation>
    <scope>NUCLEOTIDE SEQUENCE [LARGE SCALE GENOMIC DNA]</scope>
    <source>
        <strain evidence="5 6">DSM 17177</strain>
    </source>
</reference>
<comment type="similarity">
    <text evidence="1">Belongs to the UPF0319 family.</text>
</comment>
<evidence type="ECO:0000256" key="4">
    <source>
        <dbReference type="SAM" id="SignalP"/>
    </source>
</evidence>
<evidence type="ECO:0000256" key="2">
    <source>
        <dbReference type="ARBA" id="ARBA00022729"/>
    </source>
</evidence>
<comment type="caution">
    <text evidence="5">The sequence shown here is derived from an EMBL/GenBank/DDBJ whole genome shotgun (WGS) entry which is preliminary data.</text>
</comment>
<feature type="signal peptide" evidence="4">
    <location>
        <begin position="1"/>
        <end position="21"/>
    </location>
</feature>
<name>A0ABT0L890_9GAMM</name>
<dbReference type="PROSITE" id="PS51257">
    <property type="entry name" value="PROKAR_LIPOPROTEIN"/>
    <property type="match status" value="1"/>
</dbReference>
<sequence length="223" mass="24802">MKSIRTITALLTLLASSSCLAATLTIPMSFEYLAIDGQKIKTNIFTHKADLQLQPGSHKIAIRYSDMVEDDYSDSEYRVESSPFIVTLDVNGDYQYHLLPVGGIPVKDPNTFSKSPKVIIKRGDNGAVDYQVKQTDFTEESFVSQLFTRNKQDIDPKMAATAATSKGNAAPIPQPQDPITHATSNNTTSTQSSKEAQKMLKYWWEQADAPTRKAFMGWAIQQM</sequence>
<keyword evidence="6" id="KW-1185">Reference proteome</keyword>
<proteinExistence type="inferred from homology"/>
<accession>A0ABT0L890</accession>
<evidence type="ECO:0000313" key="6">
    <source>
        <dbReference type="Proteomes" id="UP001203423"/>
    </source>
</evidence>
<dbReference type="EMBL" id="JAKIKS010000014">
    <property type="protein sequence ID" value="MCL1123916.1"/>
    <property type="molecule type" value="Genomic_DNA"/>
</dbReference>
<keyword evidence="2 4" id="KW-0732">Signal</keyword>
<feature type="region of interest" description="Disordered" evidence="3">
    <location>
        <begin position="154"/>
        <end position="193"/>
    </location>
</feature>
<dbReference type="Proteomes" id="UP001203423">
    <property type="component" value="Unassembled WGS sequence"/>
</dbReference>
<evidence type="ECO:0000313" key="5">
    <source>
        <dbReference type="EMBL" id="MCL1123916.1"/>
    </source>
</evidence>
<dbReference type="PANTHER" id="PTHR38108">
    <property type="entry name" value="UPF0319 PROTEIN YCCT"/>
    <property type="match status" value="1"/>
</dbReference>
<dbReference type="RefSeq" id="WP_248939201.1">
    <property type="nucleotide sequence ID" value="NZ_JAKIKS010000014.1"/>
</dbReference>
<evidence type="ECO:0000256" key="3">
    <source>
        <dbReference type="SAM" id="MobiDB-lite"/>
    </source>
</evidence>
<feature type="chain" id="PRO_5046546058" evidence="4">
    <location>
        <begin position="22"/>
        <end position="223"/>
    </location>
</feature>
<evidence type="ECO:0000256" key="1">
    <source>
        <dbReference type="ARBA" id="ARBA00008490"/>
    </source>
</evidence>
<gene>
    <name evidence="5" type="ORF">L2764_05315</name>
</gene>
<dbReference type="Pfam" id="PF09829">
    <property type="entry name" value="DUF2057"/>
    <property type="match status" value="1"/>
</dbReference>